<sequence length="81" mass="9353">HPQVLAARYGDRTRRKSSLSDLHVDADVEDPILFYGDKGERSADGRTGERSKKRGKKIQLVFLSPYLAVKRADGLWRRERR</sequence>
<name>A0ABD0LQL7_9CAEN</name>
<dbReference type="AlphaFoldDB" id="A0ABD0LQL7"/>
<gene>
    <name evidence="1" type="ORF">BaRGS_00007327</name>
</gene>
<feature type="non-terminal residue" evidence="1">
    <location>
        <position position="1"/>
    </location>
</feature>
<reference evidence="1 2" key="1">
    <citation type="journal article" date="2023" name="Sci. Data">
        <title>Genome assembly of the Korean intertidal mud-creeper Batillaria attramentaria.</title>
        <authorList>
            <person name="Patra A.K."/>
            <person name="Ho P.T."/>
            <person name="Jun S."/>
            <person name="Lee S.J."/>
            <person name="Kim Y."/>
            <person name="Won Y.J."/>
        </authorList>
    </citation>
    <scope>NUCLEOTIDE SEQUENCE [LARGE SCALE GENOMIC DNA]</scope>
    <source>
        <strain evidence="1">Wonlab-2016</strain>
    </source>
</reference>
<organism evidence="1 2">
    <name type="scientific">Batillaria attramentaria</name>
    <dbReference type="NCBI Taxonomy" id="370345"/>
    <lineage>
        <taxon>Eukaryota</taxon>
        <taxon>Metazoa</taxon>
        <taxon>Spiralia</taxon>
        <taxon>Lophotrochozoa</taxon>
        <taxon>Mollusca</taxon>
        <taxon>Gastropoda</taxon>
        <taxon>Caenogastropoda</taxon>
        <taxon>Sorbeoconcha</taxon>
        <taxon>Cerithioidea</taxon>
        <taxon>Batillariidae</taxon>
        <taxon>Batillaria</taxon>
    </lineage>
</organism>
<proteinExistence type="predicted"/>
<evidence type="ECO:0000313" key="2">
    <source>
        <dbReference type="Proteomes" id="UP001519460"/>
    </source>
</evidence>
<keyword evidence="2" id="KW-1185">Reference proteome</keyword>
<comment type="caution">
    <text evidence="1">The sequence shown here is derived from an EMBL/GenBank/DDBJ whole genome shotgun (WGS) entry which is preliminary data.</text>
</comment>
<protein>
    <submittedName>
        <fullName evidence="1">Uncharacterized protein</fullName>
    </submittedName>
</protein>
<accession>A0ABD0LQL7</accession>
<dbReference type="EMBL" id="JACVVK020000031">
    <property type="protein sequence ID" value="KAK7501523.1"/>
    <property type="molecule type" value="Genomic_DNA"/>
</dbReference>
<dbReference type="Proteomes" id="UP001519460">
    <property type="component" value="Unassembled WGS sequence"/>
</dbReference>
<evidence type="ECO:0000313" key="1">
    <source>
        <dbReference type="EMBL" id="KAK7501523.1"/>
    </source>
</evidence>